<evidence type="ECO:0000256" key="3">
    <source>
        <dbReference type="ARBA" id="ARBA00012438"/>
    </source>
</evidence>
<keyword evidence="4 9" id="KW-0597">Phosphoprotein</keyword>
<dbReference type="CDD" id="cd17546">
    <property type="entry name" value="REC_hyHK_CKI1_RcsC-like"/>
    <property type="match status" value="1"/>
</dbReference>
<dbReference type="Gene3D" id="3.40.50.2300">
    <property type="match status" value="2"/>
</dbReference>
<dbReference type="SUPFAM" id="SSF55874">
    <property type="entry name" value="ATPase domain of HSP90 chaperone/DNA topoisomerase II/histidine kinase"/>
    <property type="match status" value="1"/>
</dbReference>
<dbReference type="Pfam" id="PF13675">
    <property type="entry name" value="PilJ"/>
    <property type="match status" value="1"/>
</dbReference>
<keyword evidence="7" id="KW-0902">Two-component regulatory system</keyword>
<dbReference type="PROSITE" id="PS50110">
    <property type="entry name" value="RESPONSE_REGULATORY"/>
    <property type="match status" value="2"/>
</dbReference>
<evidence type="ECO:0000256" key="7">
    <source>
        <dbReference type="ARBA" id="ARBA00023012"/>
    </source>
</evidence>
<dbReference type="InterPro" id="IPR011006">
    <property type="entry name" value="CheY-like_superfamily"/>
</dbReference>
<dbReference type="InterPro" id="IPR003594">
    <property type="entry name" value="HATPase_dom"/>
</dbReference>
<dbReference type="SUPFAM" id="SSF47384">
    <property type="entry name" value="Homodimeric domain of signal transducing histidine kinase"/>
    <property type="match status" value="1"/>
</dbReference>
<dbReference type="SUPFAM" id="SSF52172">
    <property type="entry name" value="CheY-like"/>
    <property type="match status" value="2"/>
</dbReference>
<dbReference type="InterPro" id="IPR036890">
    <property type="entry name" value="HATPase_C_sf"/>
</dbReference>
<feature type="domain" description="Response regulatory" evidence="13">
    <location>
        <begin position="523"/>
        <end position="640"/>
    </location>
</feature>
<evidence type="ECO:0000256" key="8">
    <source>
        <dbReference type="ARBA" id="ARBA00023136"/>
    </source>
</evidence>
<dbReference type="Gene3D" id="1.10.287.130">
    <property type="match status" value="1"/>
</dbReference>
<proteinExistence type="predicted"/>
<dbReference type="RefSeq" id="WP_211430149.1">
    <property type="nucleotide sequence ID" value="NZ_CP072649.1"/>
</dbReference>
<evidence type="ECO:0000256" key="2">
    <source>
        <dbReference type="ARBA" id="ARBA00004141"/>
    </source>
</evidence>
<dbReference type="Proteomes" id="UP000676506">
    <property type="component" value="Chromosome 2"/>
</dbReference>
<sequence>MPSTPSSWTPDTVAIERDLALVKRLRWSYVVVLVTLAALTIGGQFAVQNFIAEQRDDARTINVAGRQRMRSQRLTKCLLAWQFAPDAAERQAYLSELRGTLSQWEAAHRGLWEGKAEGGLSVTHTPATRAALAATLPHFNAMAGTLRQILATTDATGAVRPPSAEQIQTVLEHQAQFLAAMEKVVDQLEIEANQRRLQLQGFGWAWLVVVLGIFSLEGIFIVRRSLAQTTAVIREISLARDRLAGLNQRLERARDQAQAAARAKSAFLANMSHEIRTPMNGIIGMSNLLASTPLSTEQSEYLETIRSSAQSLLTIINDILDFSKIEAGALQIEYLPFDLRECIESTLDMIAEPAGRKRLDVAYLIEDHVPPTLISDPTRLRQILLNLLSNAVKFTERGEIVITVSAEPLNDQTSLPEEGARERRQYELRFDVRDTGIGIPPEAQERVFREFEQATEATARTYGGTGLGLAISKRLVEMLGGRIWFESEVGLGTTFHFTVQCEASPSQPRVYVRGSLPAVEGKIVLAVDDNATNRRVLESQLRAWHATPILASSAEEAMRCLRGGMKVDVLILDVHLPGMDGPALAREIRKQPAYAQLPILFFGSTMEEPIKAQIEAVAPAALLTKPIKLTSFRRHLEELLAKRTEEPSTTTKPQFDKTLGQRHPLRILIAEDNAVNRKLALKMLEKLGYQADTATDGTETVEAVLDAVTCEKPYDLVLLDLHMPAKDGLEALREIQQRLPATHQPRFVALTAAALPEERQAALAAGVDDYLCKPFTVNELVTALEATQPLTRRTTEQQSA</sequence>
<accession>A0ABX8BGQ2</accession>
<dbReference type="CDD" id="cd16922">
    <property type="entry name" value="HATPase_EvgS-ArcB-TorS-like"/>
    <property type="match status" value="1"/>
</dbReference>
<dbReference type="InterPro" id="IPR005467">
    <property type="entry name" value="His_kinase_dom"/>
</dbReference>
<comment type="catalytic activity">
    <reaction evidence="1">
        <text>ATP + protein L-histidine = ADP + protein N-phospho-L-histidine.</text>
        <dbReference type="EC" id="2.7.13.3"/>
    </reaction>
</comment>
<organism evidence="14 15">
    <name type="scientific">Chloracidobacterium validum</name>
    <dbReference type="NCBI Taxonomy" id="2821543"/>
    <lineage>
        <taxon>Bacteria</taxon>
        <taxon>Pseudomonadati</taxon>
        <taxon>Acidobacteriota</taxon>
        <taxon>Terriglobia</taxon>
        <taxon>Terriglobales</taxon>
        <taxon>Acidobacteriaceae</taxon>
        <taxon>Chloracidobacterium</taxon>
    </lineage>
</organism>
<reference evidence="14 15" key="1">
    <citation type="submission" date="2021-03" db="EMBL/GenBank/DDBJ databases">
        <title>Genomic and phenotypic characterization of Chloracidobacterium isolates provides evidence for multiple species.</title>
        <authorList>
            <person name="Saini M.K."/>
            <person name="Costas A.M.G."/>
            <person name="Tank M."/>
            <person name="Bryant D.A."/>
        </authorList>
    </citation>
    <scope>NUCLEOTIDE SEQUENCE [LARGE SCALE GENOMIC DNA]</scope>
    <source>
        <strain evidence="14 15">BV2-C</strain>
    </source>
</reference>
<evidence type="ECO:0000313" key="15">
    <source>
        <dbReference type="Proteomes" id="UP000676506"/>
    </source>
</evidence>
<dbReference type="InterPro" id="IPR004358">
    <property type="entry name" value="Sig_transdc_His_kin-like_C"/>
</dbReference>
<dbReference type="SMART" id="SM00448">
    <property type="entry name" value="REC"/>
    <property type="match status" value="2"/>
</dbReference>
<evidence type="ECO:0000256" key="10">
    <source>
        <dbReference type="SAM" id="Coils"/>
    </source>
</evidence>
<keyword evidence="6 11" id="KW-1133">Transmembrane helix</keyword>
<dbReference type="EC" id="2.7.13.3" evidence="3"/>
<comment type="subcellular location">
    <subcellularLocation>
        <location evidence="2">Membrane</location>
        <topology evidence="2">Multi-pass membrane protein</topology>
    </subcellularLocation>
</comment>
<feature type="coiled-coil region" evidence="10">
    <location>
        <begin position="236"/>
        <end position="263"/>
    </location>
</feature>
<dbReference type="InterPro" id="IPR001789">
    <property type="entry name" value="Sig_transdc_resp-reg_receiver"/>
</dbReference>
<dbReference type="InterPro" id="IPR029095">
    <property type="entry name" value="NarX-like_N"/>
</dbReference>
<dbReference type="CDD" id="cd00082">
    <property type="entry name" value="HisKA"/>
    <property type="match status" value="1"/>
</dbReference>
<feature type="transmembrane region" description="Helical" evidence="11">
    <location>
        <begin position="27"/>
        <end position="47"/>
    </location>
</feature>
<dbReference type="EMBL" id="CP072649">
    <property type="protein sequence ID" value="QUW04260.1"/>
    <property type="molecule type" value="Genomic_DNA"/>
</dbReference>
<feature type="domain" description="Response regulatory" evidence="13">
    <location>
        <begin position="666"/>
        <end position="788"/>
    </location>
</feature>
<dbReference type="PRINTS" id="PR00344">
    <property type="entry name" value="BCTRLSENSOR"/>
</dbReference>
<feature type="transmembrane region" description="Helical" evidence="11">
    <location>
        <begin position="204"/>
        <end position="222"/>
    </location>
</feature>
<feature type="domain" description="Histidine kinase" evidence="12">
    <location>
        <begin position="270"/>
        <end position="503"/>
    </location>
</feature>
<evidence type="ECO:0000256" key="6">
    <source>
        <dbReference type="ARBA" id="ARBA00022989"/>
    </source>
</evidence>
<protein>
    <recommendedName>
        <fullName evidence="3">histidine kinase</fullName>
        <ecNumber evidence="3">2.7.13.3</ecNumber>
    </recommendedName>
</protein>
<dbReference type="CDD" id="cd00156">
    <property type="entry name" value="REC"/>
    <property type="match status" value="1"/>
</dbReference>
<dbReference type="InterPro" id="IPR036097">
    <property type="entry name" value="HisK_dim/P_sf"/>
</dbReference>
<evidence type="ECO:0000256" key="4">
    <source>
        <dbReference type="ARBA" id="ARBA00022553"/>
    </source>
</evidence>
<dbReference type="PROSITE" id="PS50109">
    <property type="entry name" value="HIS_KIN"/>
    <property type="match status" value="1"/>
</dbReference>
<dbReference type="Pfam" id="PF00072">
    <property type="entry name" value="Response_reg"/>
    <property type="match status" value="2"/>
</dbReference>
<feature type="modified residue" description="4-aspartylphosphate" evidence="9">
    <location>
        <position position="573"/>
    </location>
</feature>
<evidence type="ECO:0000256" key="1">
    <source>
        <dbReference type="ARBA" id="ARBA00000085"/>
    </source>
</evidence>
<feature type="modified residue" description="4-aspartylphosphate" evidence="9">
    <location>
        <position position="720"/>
    </location>
</feature>
<gene>
    <name evidence="14" type="ORF">J8C06_14565</name>
</gene>
<evidence type="ECO:0000256" key="11">
    <source>
        <dbReference type="SAM" id="Phobius"/>
    </source>
</evidence>
<keyword evidence="15" id="KW-1185">Reference proteome</keyword>
<dbReference type="Gene3D" id="3.30.565.10">
    <property type="entry name" value="Histidine kinase-like ATPase, C-terminal domain"/>
    <property type="match status" value="1"/>
</dbReference>
<evidence type="ECO:0000256" key="9">
    <source>
        <dbReference type="PROSITE-ProRule" id="PRU00169"/>
    </source>
</evidence>
<keyword evidence="8 11" id="KW-0472">Membrane</keyword>
<dbReference type="Pfam" id="PF02518">
    <property type="entry name" value="HATPase_c"/>
    <property type="match status" value="1"/>
</dbReference>
<evidence type="ECO:0000259" key="13">
    <source>
        <dbReference type="PROSITE" id="PS50110"/>
    </source>
</evidence>
<dbReference type="SMART" id="SM00387">
    <property type="entry name" value="HATPase_c"/>
    <property type="match status" value="1"/>
</dbReference>
<dbReference type="PANTHER" id="PTHR45339:SF1">
    <property type="entry name" value="HYBRID SIGNAL TRANSDUCTION HISTIDINE KINASE J"/>
    <property type="match status" value="1"/>
</dbReference>
<keyword evidence="5 11" id="KW-0812">Transmembrane</keyword>
<evidence type="ECO:0000259" key="12">
    <source>
        <dbReference type="PROSITE" id="PS50109"/>
    </source>
</evidence>
<evidence type="ECO:0000256" key="5">
    <source>
        <dbReference type="ARBA" id="ARBA00022692"/>
    </source>
</evidence>
<evidence type="ECO:0000313" key="14">
    <source>
        <dbReference type="EMBL" id="QUW04260.1"/>
    </source>
</evidence>
<name>A0ABX8BGQ2_9BACT</name>
<dbReference type="InterPro" id="IPR003661">
    <property type="entry name" value="HisK_dim/P_dom"/>
</dbReference>
<dbReference type="Pfam" id="PF00512">
    <property type="entry name" value="HisKA"/>
    <property type="match status" value="1"/>
</dbReference>
<keyword evidence="10" id="KW-0175">Coiled coil</keyword>
<dbReference type="SMART" id="SM00388">
    <property type="entry name" value="HisKA"/>
    <property type="match status" value="1"/>
</dbReference>
<dbReference type="PANTHER" id="PTHR45339">
    <property type="entry name" value="HYBRID SIGNAL TRANSDUCTION HISTIDINE KINASE J"/>
    <property type="match status" value="1"/>
</dbReference>